<keyword evidence="3" id="KW-1185">Reference proteome</keyword>
<sequence length="68" mass="7521">MEYKMGQMMEWDSEDVPISNEEGNKRQCSNSLTFKVSNGQDSVEVGVDSSGHNYQISMAASGQASREQ</sequence>
<feature type="region of interest" description="Disordered" evidence="1">
    <location>
        <begin position="1"/>
        <end position="26"/>
    </location>
</feature>
<dbReference type="Proteomes" id="UP000325315">
    <property type="component" value="Unassembled WGS sequence"/>
</dbReference>
<gene>
    <name evidence="2" type="ORF">EPI10_025228</name>
</gene>
<evidence type="ECO:0000313" key="3">
    <source>
        <dbReference type="Proteomes" id="UP000325315"/>
    </source>
</evidence>
<evidence type="ECO:0000313" key="2">
    <source>
        <dbReference type="EMBL" id="KAA3474992.1"/>
    </source>
</evidence>
<organism evidence="2 3">
    <name type="scientific">Gossypium australe</name>
    <dbReference type="NCBI Taxonomy" id="47621"/>
    <lineage>
        <taxon>Eukaryota</taxon>
        <taxon>Viridiplantae</taxon>
        <taxon>Streptophyta</taxon>
        <taxon>Embryophyta</taxon>
        <taxon>Tracheophyta</taxon>
        <taxon>Spermatophyta</taxon>
        <taxon>Magnoliopsida</taxon>
        <taxon>eudicotyledons</taxon>
        <taxon>Gunneridae</taxon>
        <taxon>Pentapetalae</taxon>
        <taxon>rosids</taxon>
        <taxon>malvids</taxon>
        <taxon>Malvales</taxon>
        <taxon>Malvaceae</taxon>
        <taxon>Malvoideae</taxon>
        <taxon>Gossypium</taxon>
    </lineage>
</organism>
<dbReference type="EMBL" id="SMMG02000005">
    <property type="protein sequence ID" value="KAA3474992.1"/>
    <property type="molecule type" value="Genomic_DNA"/>
</dbReference>
<proteinExistence type="predicted"/>
<reference evidence="3" key="1">
    <citation type="journal article" date="2019" name="Plant Biotechnol. J.">
        <title>Genome sequencing of the Australian wild diploid species Gossypium australe highlights disease resistance and delayed gland morphogenesis.</title>
        <authorList>
            <person name="Cai Y."/>
            <person name="Cai X."/>
            <person name="Wang Q."/>
            <person name="Wang P."/>
            <person name="Zhang Y."/>
            <person name="Cai C."/>
            <person name="Xu Y."/>
            <person name="Wang K."/>
            <person name="Zhou Z."/>
            <person name="Wang C."/>
            <person name="Geng S."/>
            <person name="Li B."/>
            <person name="Dong Q."/>
            <person name="Hou Y."/>
            <person name="Wang H."/>
            <person name="Ai P."/>
            <person name="Liu Z."/>
            <person name="Yi F."/>
            <person name="Sun M."/>
            <person name="An G."/>
            <person name="Cheng J."/>
            <person name="Zhang Y."/>
            <person name="Shi Q."/>
            <person name="Xie Y."/>
            <person name="Shi X."/>
            <person name="Chang Y."/>
            <person name="Huang F."/>
            <person name="Chen Y."/>
            <person name="Hong S."/>
            <person name="Mi L."/>
            <person name="Sun Q."/>
            <person name="Zhang L."/>
            <person name="Zhou B."/>
            <person name="Peng R."/>
            <person name="Zhang X."/>
            <person name="Liu F."/>
        </authorList>
    </citation>
    <scope>NUCLEOTIDE SEQUENCE [LARGE SCALE GENOMIC DNA]</scope>
    <source>
        <strain evidence="3">cv. PA1801</strain>
    </source>
</reference>
<protein>
    <submittedName>
        <fullName evidence="2">Uncharacterized protein</fullName>
    </submittedName>
</protein>
<name>A0A5B6W1K5_9ROSI</name>
<accession>A0A5B6W1K5</accession>
<comment type="caution">
    <text evidence="2">The sequence shown here is derived from an EMBL/GenBank/DDBJ whole genome shotgun (WGS) entry which is preliminary data.</text>
</comment>
<dbReference type="AlphaFoldDB" id="A0A5B6W1K5"/>
<evidence type="ECO:0000256" key="1">
    <source>
        <dbReference type="SAM" id="MobiDB-lite"/>
    </source>
</evidence>